<keyword evidence="7" id="KW-0872">Ion channel impairing toxin</keyword>
<proteinExistence type="evidence at transcript level"/>
<dbReference type="SUPFAM" id="SSF57059">
    <property type="entry name" value="omega toxin-like"/>
    <property type="match status" value="1"/>
</dbReference>
<dbReference type="GO" id="GO:0090729">
    <property type="term" value="F:toxin activity"/>
    <property type="evidence" value="ECO:0007669"/>
    <property type="project" value="UniProtKB-KW"/>
</dbReference>
<dbReference type="ArachnoServer" id="AS000803">
    <property type="toxin name" value="U1-theraphotoxin-Cg1c"/>
</dbReference>
<dbReference type="Pfam" id="PF07740">
    <property type="entry name" value="Toxin_12"/>
    <property type="match status" value="1"/>
</dbReference>
<keyword evidence="4" id="KW-0800">Toxin</keyword>
<comment type="subcellular location">
    <subcellularLocation>
        <location evidence="2">Secreted</location>
    </subcellularLocation>
</comment>
<evidence type="ECO:0000256" key="3">
    <source>
        <dbReference type="ARBA" id="ARBA00022525"/>
    </source>
</evidence>
<evidence type="ECO:0000313" key="10">
    <source>
        <dbReference type="EMBL" id="ABY71673.1"/>
    </source>
</evidence>
<reference evidence="10" key="1">
    <citation type="journal article" date="2008" name="Cell. Mol. Life Sci.">
        <title>Molecular diversity and evolution of cystine knot toxins of the tarantula Chilobrachys jingzhao.</title>
        <authorList>
            <person name="Chen J."/>
            <person name="Deng M."/>
            <person name="He Q."/>
            <person name="Meng E."/>
            <person name="Jiang L."/>
            <person name="Liao Z."/>
            <person name="Rong M."/>
            <person name="Liang S."/>
        </authorList>
    </citation>
    <scope>NUCLEOTIDE SEQUENCE</scope>
    <source>
        <tissue evidence="10">Venom gland</tissue>
    </source>
</reference>
<keyword evidence="3" id="KW-0964">Secreted</keyword>
<dbReference type="InterPro" id="IPR013140">
    <property type="entry name" value="Huwentoxin_CS1"/>
</dbReference>
<dbReference type="InterPro" id="IPR011696">
    <property type="entry name" value="Huwentoxin-1"/>
</dbReference>
<gene>
    <name evidence="10" type="primary">JZTX-9</name>
</gene>
<evidence type="ECO:0000256" key="1">
    <source>
        <dbReference type="ARBA" id="ARBA00003832"/>
    </source>
</evidence>
<evidence type="ECO:0000256" key="9">
    <source>
        <dbReference type="SAM" id="SignalP"/>
    </source>
</evidence>
<name>B1P1C3_CHIGU</name>
<dbReference type="PROSITE" id="PS60021">
    <property type="entry name" value="HWTX_1"/>
    <property type="match status" value="1"/>
</dbReference>
<feature type="signal peptide" evidence="9">
    <location>
        <begin position="1"/>
        <end position="21"/>
    </location>
</feature>
<feature type="chain" id="PRO_5002769353" evidence="9">
    <location>
        <begin position="22"/>
        <end position="66"/>
    </location>
</feature>
<keyword evidence="5 9" id="KW-0732">Signal</keyword>
<sequence>MKTSALFVIFGLVLLFCNSFAAELKTTGRGCGGLMDGCDGKSTFCCSGYNCSPTWKWCVYARPGRR</sequence>
<dbReference type="EMBL" id="EU233854">
    <property type="protein sequence ID" value="ABY71673.1"/>
    <property type="molecule type" value="mRNA"/>
</dbReference>
<dbReference type="GO" id="GO:0005576">
    <property type="term" value="C:extracellular region"/>
    <property type="evidence" value="ECO:0007669"/>
    <property type="project" value="UniProtKB-SubCell"/>
</dbReference>
<evidence type="ECO:0000256" key="4">
    <source>
        <dbReference type="ARBA" id="ARBA00022656"/>
    </source>
</evidence>
<evidence type="ECO:0000256" key="7">
    <source>
        <dbReference type="ARBA" id="ARBA00022872"/>
    </source>
</evidence>
<evidence type="ECO:0000256" key="8">
    <source>
        <dbReference type="ARBA" id="ARBA00023157"/>
    </source>
</evidence>
<keyword evidence="6" id="KW-0960">Knottin</keyword>
<evidence type="ECO:0000256" key="5">
    <source>
        <dbReference type="ARBA" id="ARBA00022729"/>
    </source>
</evidence>
<evidence type="ECO:0000256" key="6">
    <source>
        <dbReference type="ARBA" id="ARBA00022854"/>
    </source>
</evidence>
<dbReference type="AlphaFoldDB" id="B1P1C3"/>
<dbReference type="GO" id="GO:0008200">
    <property type="term" value="F:ion channel inhibitor activity"/>
    <property type="evidence" value="ECO:0007669"/>
    <property type="project" value="InterPro"/>
</dbReference>
<evidence type="ECO:0000256" key="2">
    <source>
        <dbReference type="ARBA" id="ARBA00004613"/>
    </source>
</evidence>
<keyword evidence="8" id="KW-1015">Disulfide bond</keyword>
<accession>B1P1C3</accession>
<protein>
    <submittedName>
        <fullName evidence="10">Cystine knot toxin</fullName>
    </submittedName>
</protein>
<organism evidence="10">
    <name type="scientific">Chilobrachys guangxiensis</name>
    <name type="common">Chinese earth tiger tarantula</name>
    <name type="synonym">Chilobrachys jingzhao</name>
    <dbReference type="NCBI Taxonomy" id="278060"/>
    <lineage>
        <taxon>Eukaryota</taxon>
        <taxon>Metazoa</taxon>
        <taxon>Ecdysozoa</taxon>
        <taxon>Arthropoda</taxon>
        <taxon>Chelicerata</taxon>
        <taxon>Arachnida</taxon>
        <taxon>Araneae</taxon>
        <taxon>Mygalomorphae</taxon>
        <taxon>Avicularoidea</taxon>
        <taxon>Theraphosidae</taxon>
        <taxon>Chilobrachys</taxon>
    </lineage>
</organism>
<comment type="function">
    <text evidence="1">Probable ion channel inhibitor.</text>
</comment>